<dbReference type="Gene3D" id="3.70.10.10">
    <property type="match status" value="1"/>
</dbReference>
<evidence type="ECO:0000313" key="10">
    <source>
        <dbReference type="EMBL" id="BAY59772.1"/>
    </source>
</evidence>
<geneLocation type="plasmid" evidence="10">
    <name>plasmid2</name>
</geneLocation>
<gene>
    <name evidence="10" type="ORF">NIES2135_66490</name>
</gene>
<name>A0A1Z4JSS7_LEPBY</name>
<evidence type="ECO:0000313" key="11">
    <source>
        <dbReference type="Proteomes" id="UP000217895"/>
    </source>
</evidence>
<comment type="subcellular location">
    <subcellularLocation>
        <location evidence="1">Cytoplasm</location>
    </subcellularLocation>
</comment>
<dbReference type="GO" id="GO:0005737">
    <property type="term" value="C:cytoplasm"/>
    <property type="evidence" value="ECO:0007669"/>
    <property type="project" value="UniProtKB-SubCell"/>
</dbReference>
<keyword evidence="10" id="KW-0614">Plasmid</keyword>
<dbReference type="EMBL" id="AP018205">
    <property type="protein sequence ID" value="BAY59772.1"/>
    <property type="molecule type" value="Genomic_DNA"/>
</dbReference>
<dbReference type="SMART" id="SM00480">
    <property type="entry name" value="POL3Bc"/>
    <property type="match status" value="1"/>
</dbReference>
<dbReference type="GO" id="GO:0003887">
    <property type="term" value="F:DNA-directed DNA polymerase activity"/>
    <property type="evidence" value="ECO:0007669"/>
    <property type="project" value="UniProtKB-KW"/>
</dbReference>
<organism evidence="10 11">
    <name type="scientific">Leptolyngbya boryana NIES-2135</name>
    <dbReference type="NCBI Taxonomy" id="1973484"/>
    <lineage>
        <taxon>Bacteria</taxon>
        <taxon>Bacillati</taxon>
        <taxon>Cyanobacteriota</taxon>
        <taxon>Cyanophyceae</taxon>
        <taxon>Leptolyngbyales</taxon>
        <taxon>Leptolyngbyaceae</taxon>
        <taxon>Leptolyngbya group</taxon>
        <taxon>Leptolyngbya</taxon>
    </lineage>
</organism>
<dbReference type="InterPro" id="IPR022634">
    <property type="entry name" value="DNA_polIII_beta_N"/>
</dbReference>
<dbReference type="PANTHER" id="PTHR30478">
    <property type="entry name" value="DNA POLYMERASE III SUBUNIT BETA"/>
    <property type="match status" value="1"/>
</dbReference>
<keyword evidence="6" id="KW-0235">DNA replication</keyword>
<evidence type="ECO:0000256" key="1">
    <source>
        <dbReference type="ARBA" id="ARBA00004496"/>
    </source>
</evidence>
<dbReference type="InterPro" id="IPR001001">
    <property type="entry name" value="DNA_polIII_beta"/>
</dbReference>
<keyword evidence="7" id="KW-0239">DNA-directed DNA polymerase</keyword>
<dbReference type="PANTHER" id="PTHR30478:SF0">
    <property type="entry name" value="BETA SLIDING CLAMP"/>
    <property type="match status" value="1"/>
</dbReference>
<keyword evidence="11" id="KW-1185">Reference proteome</keyword>
<evidence type="ECO:0000256" key="5">
    <source>
        <dbReference type="ARBA" id="ARBA00022695"/>
    </source>
</evidence>
<dbReference type="GO" id="GO:0006271">
    <property type="term" value="P:DNA strand elongation involved in DNA replication"/>
    <property type="evidence" value="ECO:0007669"/>
    <property type="project" value="TreeGrafter"/>
</dbReference>
<dbReference type="SUPFAM" id="SSF55979">
    <property type="entry name" value="DNA clamp"/>
    <property type="match status" value="3"/>
</dbReference>
<evidence type="ECO:0000256" key="3">
    <source>
        <dbReference type="ARBA" id="ARBA00022490"/>
    </source>
</evidence>
<evidence type="ECO:0000256" key="8">
    <source>
        <dbReference type="ARBA" id="ARBA00023125"/>
    </source>
</evidence>
<dbReference type="GO" id="GO:0003677">
    <property type="term" value="F:DNA binding"/>
    <property type="evidence" value="ECO:0007669"/>
    <property type="project" value="UniProtKB-KW"/>
</dbReference>
<dbReference type="Pfam" id="PF00712">
    <property type="entry name" value="DNA_pol3_beta"/>
    <property type="match status" value="1"/>
</dbReference>
<keyword evidence="3" id="KW-0963">Cytoplasm</keyword>
<protein>
    <submittedName>
        <fullName evidence="10">DNA polymerase III beta subunit</fullName>
    </submittedName>
</protein>
<evidence type="ECO:0000256" key="2">
    <source>
        <dbReference type="ARBA" id="ARBA00010752"/>
    </source>
</evidence>
<dbReference type="AlphaFoldDB" id="A0A1Z4JSS7"/>
<proteinExistence type="inferred from homology"/>
<dbReference type="GO" id="GO:0009360">
    <property type="term" value="C:DNA polymerase III complex"/>
    <property type="evidence" value="ECO:0007669"/>
    <property type="project" value="InterPro"/>
</dbReference>
<evidence type="ECO:0000256" key="7">
    <source>
        <dbReference type="ARBA" id="ARBA00022932"/>
    </source>
</evidence>
<keyword evidence="4" id="KW-0808">Transferase</keyword>
<dbReference type="Gene3D" id="3.10.150.10">
    <property type="entry name" value="DNA Polymerase III, subunit A, domain 2"/>
    <property type="match status" value="1"/>
</dbReference>
<sequence length="428" mass="46867">MTQTTKRKSTKSTTAKTKPVEVEAPIVEAQPAIPEGRLATVQQATLSELTQLVVKAVPSQGTNPELKYLVIEACADTQQLFLQGFDLKIGMRVCLPTNVAQSGKLLVPPLQFSSLIEKMPKTAITLEVAPGVTQLRLLSAIAHSEIPAKPATHYPKLPEPDGTIELYELNAREFQRSIRAISMCASKDESQTPHHGVQIQLWKQSEQICFSLCAADGHVLGLYQTTTLEQETPDFNCIVRADALTKLSELLDLNVSETVAIELEKSKQAPTSIVRFRYGENNAHHSLTVRVLEGNFSNYRNILSNLRQQVQTTVTIDQSQIISCLDRHLVMVTSINTRVVKFTATSTGLDTESKSASGGHCESISGQINGASLTTHLNAANLQRVIQKLNHTEAKLHIIAEKSPLLIAAPESAADQPRLTFLLMPVEI</sequence>
<evidence type="ECO:0000259" key="9">
    <source>
        <dbReference type="Pfam" id="PF00712"/>
    </source>
</evidence>
<evidence type="ECO:0000256" key="6">
    <source>
        <dbReference type="ARBA" id="ARBA00022705"/>
    </source>
</evidence>
<dbReference type="InterPro" id="IPR046938">
    <property type="entry name" value="DNA_clamp_sf"/>
</dbReference>
<dbReference type="Proteomes" id="UP000217895">
    <property type="component" value="Plasmid Plasmid2 dna"/>
</dbReference>
<comment type="similarity">
    <text evidence="2">Belongs to the beta sliding clamp family.</text>
</comment>
<keyword evidence="5" id="KW-0548">Nucleotidyltransferase</keyword>
<evidence type="ECO:0000256" key="4">
    <source>
        <dbReference type="ARBA" id="ARBA00022679"/>
    </source>
</evidence>
<feature type="domain" description="DNA polymerase III beta sliding clamp N-terminal" evidence="9">
    <location>
        <begin position="40"/>
        <end position="158"/>
    </location>
</feature>
<reference evidence="10 11" key="1">
    <citation type="submission" date="2017-06" db="EMBL/GenBank/DDBJ databases">
        <title>Genome sequencing of cyanobaciteial culture collection at National Institute for Environmental Studies (NIES).</title>
        <authorList>
            <person name="Hirose Y."/>
            <person name="Shimura Y."/>
            <person name="Fujisawa T."/>
            <person name="Nakamura Y."/>
            <person name="Kawachi M."/>
        </authorList>
    </citation>
    <scope>NUCLEOTIDE SEQUENCE [LARGE SCALE GENOMIC DNA]</scope>
    <source>
        <strain evidence="10 11">NIES-2135</strain>
        <plasmid evidence="11">Plasmid Plasmid2 dna</plasmid>
    </source>
</reference>
<dbReference type="GO" id="GO:0008408">
    <property type="term" value="F:3'-5' exonuclease activity"/>
    <property type="evidence" value="ECO:0007669"/>
    <property type="project" value="InterPro"/>
</dbReference>
<accession>A0A1Z4JSS7</accession>
<keyword evidence="8" id="KW-0238">DNA-binding</keyword>